<keyword evidence="1" id="KW-0479">Metal-binding</keyword>
<sequence length="136" mass="15236">MTVPRPTDLRLRQQSRVLELRYSDGSVHALPFEYLRVFSPSAEVWGHGQAEPNLIGGKRNVGVSAAEPVGQYAIRLRFDDGHASGLYSWAVLHDLATNHDAYWSHYLERLKALGMSRDSDIVKLAALPKKHHPAKP</sequence>
<evidence type="ECO:0000259" key="3">
    <source>
        <dbReference type="Pfam" id="PF06155"/>
    </source>
</evidence>
<dbReference type="Pfam" id="PF06155">
    <property type="entry name" value="GBBH-like_N"/>
    <property type="match status" value="1"/>
</dbReference>
<keyword evidence="5" id="KW-1185">Reference proteome</keyword>
<name>A0A1M5LF10_9GAMM</name>
<protein>
    <submittedName>
        <fullName evidence="4">DUF971 family protein</fullName>
    </submittedName>
</protein>
<dbReference type="RefSeq" id="WP_072894504.1">
    <property type="nucleotide sequence ID" value="NZ_FQWZ01000002.1"/>
</dbReference>
<organism evidence="4 5">
    <name type="scientific">Hydrocarboniphaga daqingensis</name>
    <dbReference type="NCBI Taxonomy" id="490188"/>
    <lineage>
        <taxon>Bacteria</taxon>
        <taxon>Pseudomonadati</taxon>
        <taxon>Pseudomonadota</taxon>
        <taxon>Gammaproteobacteria</taxon>
        <taxon>Nevskiales</taxon>
        <taxon>Nevskiaceae</taxon>
        <taxon>Hydrocarboniphaga</taxon>
    </lineage>
</organism>
<dbReference type="InterPro" id="IPR010376">
    <property type="entry name" value="GBBH-like_N"/>
</dbReference>
<dbReference type="GO" id="GO:0046872">
    <property type="term" value="F:metal ion binding"/>
    <property type="evidence" value="ECO:0007669"/>
    <property type="project" value="UniProtKB-KW"/>
</dbReference>
<dbReference type="Proteomes" id="UP000199758">
    <property type="component" value="Unassembled WGS sequence"/>
</dbReference>
<feature type="domain" description="Gamma-butyrobetaine hydroxylase-like N-terminal" evidence="3">
    <location>
        <begin position="10"/>
        <end position="93"/>
    </location>
</feature>
<evidence type="ECO:0000256" key="1">
    <source>
        <dbReference type="ARBA" id="ARBA00022723"/>
    </source>
</evidence>
<dbReference type="AlphaFoldDB" id="A0A1M5LF10"/>
<dbReference type="OrthoDB" id="9794178at2"/>
<dbReference type="InterPro" id="IPR038492">
    <property type="entry name" value="GBBH-like_N_sf"/>
</dbReference>
<gene>
    <name evidence="4" type="ORF">SAMN04488068_0865</name>
</gene>
<dbReference type="Gene3D" id="3.30.2020.30">
    <property type="match status" value="1"/>
</dbReference>
<keyword evidence="2" id="KW-0408">Iron</keyword>
<dbReference type="PANTHER" id="PTHR35303">
    <property type="entry name" value="OS02G0197800 PROTEIN"/>
    <property type="match status" value="1"/>
</dbReference>
<reference evidence="4 5" key="1">
    <citation type="submission" date="2016-11" db="EMBL/GenBank/DDBJ databases">
        <authorList>
            <person name="Jaros S."/>
            <person name="Januszkiewicz K."/>
            <person name="Wedrychowicz H."/>
        </authorList>
    </citation>
    <scope>NUCLEOTIDE SEQUENCE [LARGE SCALE GENOMIC DNA]</scope>
    <source>
        <strain evidence="4 5">CGMCC 1.7049</strain>
    </source>
</reference>
<evidence type="ECO:0000313" key="5">
    <source>
        <dbReference type="Proteomes" id="UP000199758"/>
    </source>
</evidence>
<evidence type="ECO:0000256" key="2">
    <source>
        <dbReference type="ARBA" id="ARBA00023004"/>
    </source>
</evidence>
<dbReference type="EMBL" id="FQWZ01000002">
    <property type="protein sequence ID" value="SHG63651.1"/>
    <property type="molecule type" value="Genomic_DNA"/>
</dbReference>
<evidence type="ECO:0000313" key="4">
    <source>
        <dbReference type="EMBL" id="SHG63651.1"/>
    </source>
</evidence>
<dbReference type="PANTHER" id="PTHR35303:SF5">
    <property type="entry name" value="OS02G0197800 PROTEIN"/>
    <property type="match status" value="1"/>
</dbReference>
<accession>A0A1M5LF10</accession>
<proteinExistence type="predicted"/>
<dbReference type="STRING" id="490188.SAMN04488068_0865"/>